<evidence type="ECO:0000256" key="2">
    <source>
        <dbReference type="ARBA" id="ARBA00022801"/>
    </source>
</evidence>
<dbReference type="GO" id="GO:0016810">
    <property type="term" value="F:hydrolase activity, acting on carbon-nitrogen (but not peptide) bonds"/>
    <property type="evidence" value="ECO:0007669"/>
    <property type="project" value="InterPro"/>
</dbReference>
<dbReference type="Proteomes" id="UP000616724">
    <property type="component" value="Unassembled WGS sequence"/>
</dbReference>
<dbReference type="SUPFAM" id="SSF88713">
    <property type="entry name" value="Glycoside hydrolase/deacetylase"/>
    <property type="match status" value="1"/>
</dbReference>
<dbReference type="GO" id="GO:0046872">
    <property type="term" value="F:metal ion binding"/>
    <property type="evidence" value="ECO:0007669"/>
    <property type="project" value="UniProtKB-KW"/>
</dbReference>
<evidence type="ECO:0000259" key="3">
    <source>
        <dbReference type="PROSITE" id="PS51677"/>
    </source>
</evidence>
<reference evidence="4 5" key="1">
    <citation type="submission" date="2021-01" db="EMBL/GenBank/DDBJ databases">
        <title>Whole genome shotgun sequence of Planobispora longispora NBRC 13918.</title>
        <authorList>
            <person name="Komaki H."/>
            <person name="Tamura T."/>
        </authorList>
    </citation>
    <scope>NUCLEOTIDE SEQUENCE [LARGE SCALE GENOMIC DNA]</scope>
    <source>
        <strain evidence="4 5">NBRC 13918</strain>
    </source>
</reference>
<dbReference type="CDD" id="cd10917">
    <property type="entry name" value="CE4_NodB_like_6s_7s"/>
    <property type="match status" value="1"/>
</dbReference>
<keyword evidence="2" id="KW-0378">Hydrolase</keyword>
<dbReference type="InterPro" id="IPR050248">
    <property type="entry name" value="Polysacc_deacetylase_ArnD"/>
</dbReference>
<dbReference type="InterPro" id="IPR002509">
    <property type="entry name" value="NODB_dom"/>
</dbReference>
<dbReference type="EMBL" id="BOOH01000042">
    <property type="protein sequence ID" value="GIH78629.1"/>
    <property type="molecule type" value="Genomic_DNA"/>
</dbReference>
<dbReference type="PANTHER" id="PTHR10587:SF133">
    <property type="entry name" value="CHITIN DEACETYLASE 1-RELATED"/>
    <property type="match status" value="1"/>
</dbReference>
<evidence type="ECO:0000256" key="1">
    <source>
        <dbReference type="ARBA" id="ARBA00022723"/>
    </source>
</evidence>
<dbReference type="GO" id="GO:0016020">
    <property type="term" value="C:membrane"/>
    <property type="evidence" value="ECO:0007669"/>
    <property type="project" value="TreeGrafter"/>
</dbReference>
<feature type="domain" description="NodB homology" evidence="3">
    <location>
        <begin position="62"/>
        <end position="238"/>
    </location>
</feature>
<evidence type="ECO:0000313" key="4">
    <source>
        <dbReference type="EMBL" id="GIH78629.1"/>
    </source>
</evidence>
<sequence>MRVWTVPLAMMLGFGGAAVPPVDPPIDPARLVRELTAIQPEWPEPERPVPPPARDVDCAKAKCVALTFDDGPGEHTGDLLDTLAEHRARATFFVVGGVVARGGGGDLRRMVAEGHELGNHSWSHAQLTALSRSGIAAELDRTQKIVKRETGVRMVFMRPPYGATDGRVAEASRSRGLSQILWNVDTMDWRDRNSGVVTRRVAAAAPGSIVLLHDIHRSTVDAVPEVLKDLAAEGYTFVTLSELYGRELTPGKRYMKR</sequence>
<dbReference type="GO" id="GO:0005975">
    <property type="term" value="P:carbohydrate metabolic process"/>
    <property type="evidence" value="ECO:0007669"/>
    <property type="project" value="InterPro"/>
</dbReference>
<proteinExistence type="predicted"/>
<name>A0A8J3RP90_9ACTN</name>
<gene>
    <name evidence="4" type="ORF">Plo01_50580</name>
</gene>
<dbReference type="Pfam" id="PF01522">
    <property type="entry name" value="Polysacc_deac_1"/>
    <property type="match status" value="1"/>
</dbReference>
<dbReference type="InterPro" id="IPR011330">
    <property type="entry name" value="Glyco_hydro/deAcase_b/a-brl"/>
</dbReference>
<dbReference type="PROSITE" id="PS51677">
    <property type="entry name" value="NODB"/>
    <property type="match status" value="1"/>
</dbReference>
<keyword evidence="1" id="KW-0479">Metal-binding</keyword>
<dbReference type="Gene3D" id="3.20.20.370">
    <property type="entry name" value="Glycoside hydrolase/deacetylase"/>
    <property type="match status" value="1"/>
</dbReference>
<comment type="caution">
    <text evidence="4">The sequence shown here is derived from an EMBL/GenBank/DDBJ whole genome shotgun (WGS) entry which is preliminary data.</text>
</comment>
<accession>A0A8J3RP90</accession>
<evidence type="ECO:0000313" key="5">
    <source>
        <dbReference type="Proteomes" id="UP000616724"/>
    </source>
</evidence>
<protein>
    <recommendedName>
        <fullName evidence="3">NodB homology domain-containing protein</fullName>
    </recommendedName>
</protein>
<organism evidence="4 5">
    <name type="scientific">Planobispora longispora</name>
    <dbReference type="NCBI Taxonomy" id="28887"/>
    <lineage>
        <taxon>Bacteria</taxon>
        <taxon>Bacillati</taxon>
        <taxon>Actinomycetota</taxon>
        <taxon>Actinomycetes</taxon>
        <taxon>Streptosporangiales</taxon>
        <taxon>Streptosporangiaceae</taxon>
        <taxon>Planobispora</taxon>
    </lineage>
</organism>
<keyword evidence="5" id="KW-1185">Reference proteome</keyword>
<dbReference type="AlphaFoldDB" id="A0A8J3RP90"/>
<dbReference type="PANTHER" id="PTHR10587">
    <property type="entry name" value="GLYCOSYL TRANSFERASE-RELATED"/>
    <property type="match status" value="1"/>
</dbReference>